<keyword evidence="3 4" id="KW-0406">Ion transport</keyword>
<organism evidence="6 7">
    <name type="scientific">Biomaibacter acetigenes</name>
    <dbReference type="NCBI Taxonomy" id="2316383"/>
    <lineage>
        <taxon>Bacteria</taxon>
        <taxon>Bacillati</taxon>
        <taxon>Bacillota</taxon>
        <taxon>Clostridia</taxon>
        <taxon>Thermosediminibacterales</taxon>
        <taxon>Tepidanaerobacteraceae</taxon>
        <taxon>Biomaibacter</taxon>
    </lineage>
</organism>
<dbReference type="GO" id="GO:0005524">
    <property type="term" value="F:ATP binding"/>
    <property type="evidence" value="ECO:0007669"/>
    <property type="project" value="UniProtKB-UniRule"/>
</dbReference>
<comment type="function">
    <text evidence="4">Produces ATP from ADP in the presence of a proton gradient across the membrane.</text>
</comment>
<evidence type="ECO:0000256" key="3">
    <source>
        <dbReference type="ARBA" id="ARBA00023065"/>
    </source>
</evidence>
<evidence type="ECO:0000256" key="5">
    <source>
        <dbReference type="SAM" id="Coils"/>
    </source>
</evidence>
<keyword evidence="5" id="KW-0175">Coiled coil</keyword>
<dbReference type="InterPro" id="IPR002842">
    <property type="entry name" value="ATPase_V1_Esu"/>
</dbReference>
<dbReference type="CDD" id="cd06503">
    <property type="entry name" value="ATP-synt_Fo_b"/>
    <property type="match status" value="1"/>
</dbReference>
<evidence type="ECO:0000256" key="4">
    <source>
        <dbReference type="HAMAP-Rule" id="MF_00311"/>
    </source>
</evidence>
<dbReference type="HAMAP" id="MF_00311">
    <property type="entry name" value="ATP_synth_E_arch"/>
    <property type="match status" value="1"/>
</dbReference>
<name>A0A3G2R8L5_9FIRM</name>
<dbReference type="GO" id="GO:0046961">
    <property type="term" value="F:proton-transporting ATPase activity, rotational mechanism"/>
    <property type="evidence" value="ECO:0007669"/>
    <property type="project" value="InterPro"/>
</dbReference>
<dbReference type="RefSeq" id="WP_120767267.1">
    <property type="nucleotide sequence ID" value="NZ_CP033169.1"/>
</dbReference>
<dbReference type="GO" id="GO:0033178">
    <property type="term" value="C:proton-transporting two-sector ATPase complex, catalytic domain"/>
    <property type="evidence" value="ECO:0007669"/>
    <property type="project" value="InterPro"/>
</dbReference>
<sequence length="200" mass="23159">MEGIERIKEKIMQEAREKEQQILNEARAEADQILKNSEQTAEEIKQQSLQKAKRQAEEEKRKILSMAELEERKGLLQAKQQIIDEVFDKARQELANLPVEDYRQLIYKMLLESSITGDEEIIIDEKDKSRITPDLVEKVNKELKTKGKSGNLKISAKTRPMIGGFILKARDMEINSTFDSLIKLQREELETGIAKILFEE</sequence>
<protein>
    <recommendedName>
        <fullName evidence="4">V-type proton ATPase subunit E</fullName>
    </recommendedName>
    <alternativeName>
        <fullName evidence="4">V-ATPase subunit E</fullName>
    </alternativeName>
</protein>
<dbReference type="GO" id="GO:0042777">
    <property type="term" value="P:proton motive force-driven plasma membrane ATP synthesis"/>
    <property type="evidence" value="ECO:0007669"/>
    <property type="project" value="UniProtKB-UniRule"/>
</dbReference>
<proteinExistence type="inferred from homology"/>
<dbReference type="Proteomes" id="UP000280960">
    <property type="component" value="Chromosome"/>
</dbReference>
<dbReference type="Gene3D" id="1.20.5.620">
    <property type="entry name" value="F1F0 ATP synthase subunit B, membrane domain"/>
    <property type="match status" value="1"/>
</dbReference>
<keyword evidence="7" id="KW-1185">Reference proteome</keyword>
<dbReference type="SUPFAM" id="SSF160527">
    <property type="entry name" value="V-type ATPase subunit E-like"/>
    <property type="match status" value="1"/>
</dbReference>
<keyword evidence="2 4" id="KW-0813">Transport</keyword>
<evidence type="ECO:0000313" key="7">
    <source>
        <dbReference type="Proteomes" id="UP000280960"/>
    </source>
</evidence>
<keyword evidence="4" id="KW-0066">ATP synthesis</keyword>
<dbReference type="InterPro" id="IPR038495">
    <property type="entry name" value="ATPase_E_C"/>
</dbReference>
<dbReference type="KEGG" id="bacg:D2962_15400"/>
<dbReference type="Gene3D" id="3.30.2320.30">
    <property type="entry name" value="ATP synthase, E subunit, C-terminal"/>
    <property type="match status" value="1"/>
</dbReference>
<evidence type="ECO:0000256" key="1">
    <source>
        <dbReference type="ARBA" id="ARBA00005901"/>
    </source>
</evidence>
<comment type="similarity">
    <text evidence="1 4">Belongs to the V-ATPase E subunit family.</text>
</comment>
<gene>
    <name evidence="4" type="primary">atpE</name>
    <name evidence="6" type="ORF">D2962_15400</name>
</gene>
<evidence type="ECO:0000313" key="6">
    <source>
        <dbReference type="EMBL" id="AYO31801.1"/>
    </source>
</evidence>
<evidence type="ECO:0000256" key="2">
    <source>
        <dbReference type="ARBA" id="ARBA00022448"/>
    </source>
</evidence>
<accession>A0A3G2R8L5</accession>
<feature type="coiled-coil region" evidence="5">
    <location>
        <begin position="1"/>
        <end position="73"/>
    </location>
</feature>
<dbReference type="AlphaFoldDB" id="A0A3G2R8L5"/>
<reference evidence="6 7" key="1">
    <citation type="submission" date="2018-10" db="EMBL/GenBank/DDBJ databases">
        <authorList>
            <person name="Zhang X."/>
        </authorList>
    </citation>
    <scope>NUCLEOTIDE SEQUENCE [LARGE SCALE GENOMIC DNA]</scope>
    <source>
        <strain evidence="6 7">SK-G1</strain>
    </source>
</reference>
<keyword evidence="4" id="KW-0375">Hydrogen ion transport</keyword>
<dbReference type="GO" id="GO:0046933">
    <property type="term" value="F:proton-transporting ATP synthase activity, rotational mechanism"/>
    <property type="evidence" value="ECO:0007669"/>
    <property type="project" value="UniProtKB-UniRule"/>
</dbReference>
<dbReference type="Pfam" id="PF01991">
    <property type="entry name" value="vATP-synt_E"/>
    <property type="match status" value="1"/>
</dbReference>
<dbReference type="EMBL" id="CP033169">
    <property type="protein sequence ID" value="AYO31801.1"/>
    <property type="molecule type" value="Genomic_DNA"/>
</dbReference>